<dbReference type="InterPro" id="IPR033182">
    <property type="entry name" value="MIC26/MIC27_animal"/>
</dbReference>
<dbReference type="OMA" id="ARAGFIM"/>
<dbReference type="PANTHER" id="PTHR14564">
    <property type="entry name" value="MICOS COMPLEX SUBUNIT MIC26 / MIC27 FAMILY MEMBER"/>
    <property type="match status" value="1"/>
</dbReference>
<dbReference type="CTD" id="36339363"/>
<comment type="caution">
    <text evidence="2">The sequence shown here is derived from an EMBL/GenBank/DDBJ whole genome shotgun (WGS) entry which is preliminary data.</text>
</comment>
<evidence type="ECO:0000256" key="1">
    <source>
        <dbReference type="SAM" id="Phobius"/>
    </source>
</evidence>
<dbReference type="RefSeq" id="XP_024352780.1">
    <property type="nucleotide sequence ID" value="XM_024492897.1"/>
</dbReference>
<keyword evidence="1" id="KW-1133">Transmembrane helix</keyword>
<evidence type="ECO:0008006" key="4">
    <source>
        <dbReference type="Google" id="ProtNLM"/>
    </source>
</evidence>
<proteinExistence type="predicted"/>
<accession>W6V5J9</accession>
<evidence type="ECO:0000313" key="2">
    <source>
        <dbReference type="EMBL" id="EUB61584.1"/>
    </source>
</evidence>
<name>W6V5J9_ECHGR</name>
<organism evidence="2 3">
    <name type="scientific">Echinococcus granulosus</name>
    <name type="common">Hydatid tapeworm</name>
    <dbReference type="NCBI Taxonomy" id="6210"/>
    <lineage>
        <taxon>Eukaryota</taxon>
        <taxon>Metazoa</taxon>
        <taxon>Spiralia</taxon>
        <taxon>Lophotrochozoa</taxon>
        <taxon>Platyhelminthes</taxon>
        <taxon>Cestoda</taxon>
        <taxon>Eucestoda</taxon>
        <taxon>Cyclophyllidea</taxon>
        <taxon>Taeniidae</taxon>
        <taxon>Echinococcus</taxon>
        <taxon>Echinococcus granulosus group</taxon>
    </lineage>
</organism>
<dbReference type="Proteomes" id="UP000019149">
    <property type="component" value="Unassembled WGS sequence"/>
</dbReference>
<feature type="transmembrane region" description="Helical" evidence="1">
    <location>
        <begin position="141"/>
        <end position="160"/>
    </location>
</feature>
<evidence type="ECO:0000313" key="3">
    <source>
        <dbReference type="Proteomes" id="UP000019149"/>
    </source>
</evidence>
<reference evidence="2 3" key="1">
    <citation type="journal article" date="2013" name="Nat. Genet.">
        <title>The genome of the hydatid tapeworm Echinococcus granulosus.</title>
        <authorList>
            <person name="Zheng H."/>
            <person name="Zhang W."/>
            <person name="Zhang L."/>
            <person name="Zhang Z."/>
            <person name="Li J."/>
            <person name="Lu G."/>
            <person name="Zhu Y."/>
            <person name="Wang Y."/>
            <person name="Huang Y."/>
            <person name="Liu J."/>
            <person name="Kang H."/>
            <person name="Chen J."/>
            <person name="Wang L."/>
            <person name="Chen A."/>
            <person name="Yu S."/>
            <person name="Gao Z."/>
            <person name="Jin L."/>
            <person name="Gu W."/>
            <person name="Wang Z."/>
            <person name="Zhao L."/>
            <person name="Shi B."/>
            <person name="Wen H."/>
            <person name="Lin R."/>
            <person name="Jones M.K."/>
            <person name="Brejova B."/>
            <person name="Vinar T."/>
            <person name="Zhao G."/>
            <person name="McManus D.P."/>
            <person name="Chen Z."/>
            <person name="Zhou Y."/>
            <person name="Wang S."/>
        </authorList>
    </citation>
    <scope>NUCLEOTIDE SEQUENCE [LARGE SCALE GENOMIC DNA]</scope>
</reference>
<gene>
    <name evidence="2" type="ORF">EGR_03648</name>
</gene>
<dbReference type="GO" id="GO:0061617">
    <property type="term" value="C:MICOS complex"/>
    <property type="evidence" value="ECO:0007669"/>
    <property type="project" value="InterPro"/>
</dbReference>
<protein>
    <recommendedName>
        <fullName evidence="4">MICOS complex subunit</fullName>
    </recommendedName>
</protein>
<keyword evidence="1" id="KW-0812">Transmembrane</keyword>
<keyword evidence="1" id="KW-0472">Membrane</keyword>
<dbReference type="OrthoDB" id="5973346at2759"/>
<dbReference type="GeneID" id="36339363"/>
<dbReference type="GO" id="GO:0042407">
    <property type="term" value="P:cristae formation"/>
    <property type="evidence" value="ECO:0007669"/>
    <property type="project" value="InterPro"/>
</dbReference>
<sequence length="224" mass="24760">MSIAKKLWQEDRTSAAQSAVKQDPDHFSTGYKCKVAESLNILARLQKSGQGVPLQIRFVGAMVKAGDLPIYNSLIDESKEYILVPKPDSKLRSGLHRLITPTRQSVMRWYGATETNAQKSARFLVENSMAICRRVHEDPVVLARAGFIMVCGLGGVVLGGRGVLRQFAYGGLGVGFGTVMCYPSSSLKAMDYAWDSTTSKLIEASEVIKRKYKRHPRNLVHTVL</sequence>
<dbReference type="AlphaFoldDB" id="W6V5J9"/>
<dbReference type="EMBL" id="APAU02000019">
    <property type="protein sequence ID" value="EUB61584.1"/>
    <property type="molecule type" value="Genomic_DNA"/>
</dbReference>
<dbReference type="KEGG" id="egl:EGR_03648"/>
<keyword evidence="3" id="KW-1185">Reference proteome</keyword>
<dbReference type="STRING" id="6210.W6V5J9"/>